<dbReference type="AlphaFoldDB" id="A0A1F6E5L2"/>
<evidence type="ECO:0000313" key="1">
    <source>
        <dbReference type="EMBL" id="OGG68830.1"/>
    </source>
</evidence>
<gene>
    <name evidence="1" type="ORF">A3C20_00470</name>
</gene>
<dbReference type="Proteomes" id="UP000176914">
    <property type="component" value="Unassembled WGS sequence"/>
</dbReference>
<sequence length="261" mass="28758">MDDTKDIQKNNSLSVFLDGQTRTNPFGLNRAAERAYRRAERICAAAYLLTSHIPGTENIRGEVRVSGTGLLSDALALRDDMRSLQSKRVLNLQLRVRHMISLIRVLSAAGFISEANANTMTEALDELGNFTSVSQRSALSESVSISREDLMDIGSVQRSQSPRRVIKDTHGASDTIKDSVHISDNVKVSNTKSNSNGTSGSRVQNILEILRVGGSLGIRDIASNLPEYSEKMIQRELLGMVARGQIRKIGLKRWSKYSLAQ</sequence>
<organism evidence="1 2">
    <name type="scientific">Candidatus Kaiserbacteria bacterium RIFCSPHIGHO2_02_FULL_55_25</name>
    <dbReference type="NCBI Taxonomy" id="1798498"/>
    <lineage>
        <taxon>Bacteria</taxon>
        <taxon>Candidatus Kaiseribacteriota</taxon>
    </lineage>
</organism>
<evidence type="ECO:0000313" key="2">
    <source>
        <dbReference type="Proteomes" id="UP000176914"/>
    </source>
</evidence>
<proteinExistence type="predicted"/>
<evidence type="ECO:0008006" key="3">
    <source>
        <dbReference type="Google" id="ProtNLM"/>
    </source>
</evidence>
<dbReference type="EMBL" id="MFLL01000027">
    <property type="protein sequence ID" value="OGG68830.1"/>
    <property type="molecule type" value="Genomic_DNA"/>
</dbReference>
<comment type="caution">
    <text evidence="1">The sequence shown here is derived from an EMBL/GenBank/DDBJ whole genome shotgun (WGS) entry which is preliminary data.</text>
</comment>
<reference evidence="1 2" key="1">
    <citation type="journal article" date="2016" name="Nat. Commun.">
        <title>Thousands of microbial genomes shed light on interconnected biogeochemical processes in an aquifer system.</title>
        <authorList>
            <person name="Anantharaman K."/>
            <person name="Brown C.T."/>
            <person name="Hug L.A."/>
            <person name="Sharon I."/>
            <person name="Castelle C.J."/>
            <person name="Probst A.J."/>
            <person name="Thomas B.C."/>
            <person name="Singh A."/>
            <person name="Wilkins M.J."/>
            <person name="Karaoz U."/>
            <person name="Brodie E.L."/>
            <person name="Williams K.H."/>
            <person name="Hubbard S.S."/>
            <person name="Banfield J.F."/>
        </authorList>
    </citation>
    <scope>NUCLEOTIDE SEQUENCE [LARGE SCALE GENOMIC DNA]</scope>
</reference>
<name>A0A1F6E5L2_9BACT</name>
<accession>A0A1F6E5L2</accession>
<protein>
    <recommendedName>
        <fullName evidence="3">HTH deoR-type domain-containing protein</fullName>
    </recommendedName>
</protein>